<feature type="region of interest" description="Disordered" evidence="1">
    <location>
        <begin position="252"/>
        <end position="276"/>
    </location>
</feature>
<protein>
    <recommendedName>
        <fullName evidence="4">Protein MIZU-KUSSEI 1</fullName>
    </recommendedName>
</protein>
<sequence>MSSSTDVGPIVRFPSSASSSDGSPLQLRRRDSLSSPPLPTLCLMSSGSSFLRSLFPSLRAAYSWLRIPTLPLTTTPRNSSPSRRLTITFFGHRKGRISFAVQENPRSHPLLLLELATPTSHLVKEMASGMVRILLESEQGKLKRTLWEEPVWSMFCNGQRCGYAVARECTAADLKLLSAVSAVSVGAGVMHVAAVALPSTEDVKEPAATPTEGACLSRSGSKVGGVGDGEIMYMRARFERVVGSKDSEALYMMNPDASGKGDQGTGSAGKNSSNGAPELSIFLLRV</sequence>
<dbReference type="STRING" id="906689.A0A2I0W2M7"/>
<reference evidence="2 3" key="1">
    <citation type="journal article" date="2016" name="Sci. Rep.">
        <title>The Dendrobium catenatum Lindl. genome sequence provides insights into polysaccharide synthase, floral development and adaptive evolution.</title>
        <authorList>
            <person name="Zhang G.Q."/>
            <person name="Xu Q."/>
            <person name="Bian C."/>
            <person name="Tsai W.C."/>
            <person name="Yeh C.M."/>
            <person name="Liu K.W."/>
            <person name="Yoshida K."/>
            <person name="Zhang L.S."/>
            <person name="Chang S.B."/>
            <person name="Chen F."/>
            <person name="Shi Y."/>
            <person name="Su Y.Y."/>
            <person name="Zhang Y.Q."/>
            <person name="Chen L.J."/>
            <person name="Yin Y."/>
            <person name="Lin M."/>
            <person name="Huang H."/>
            <person name="Deng H."/>
            <person name="Wang Z.W."/>
            <person name="Zhu S.L."/>
            <person name="Zhao X."/>
            <person name="Deng C."/>
            <person name="Niu S.C."/>
            <person name="Huang J."/>
            <person name="Wang M."/>
            <person name="Liu G.H."/>
            <person name="Yang H.J."/>
            <person name="Xiao X.J."/>
            <person name="Hsiao Y.Y."/>
            <person name="Wu W.L."/>
            <person name="Chen Y.Y."/>
            <person name="Mitsuda N."/>
            <person name="Ohme-Takagi M."/>
            <person name="Luo Y.B."/>
            <person name="Van de Peer Y."/>
            <person name="Liu Z.J."/>
        </authorList>
    </citation>
    <scope>NUCLEOTIDE SEQUENCE [LARGE SCALE GENOMIC DNA]</scope>
    <source>
        <tissue evidence="2">The whole plant</tissue>
    </source>
</reference>
<dbReference type="NCBIfam" id="TIGR01570">
    <property type="entry name" value="A_thal_3588"/>
    <property type="match status" value="1"/>
</dbReference>
<dbReference type="Proteomes" id="UP000233837">
    <property type="component" value="Unassembled WGS sequence"/>
</dbReference>
<accession>A0A2I0W2M7</accession>
<proteinExistence type="predicted"/>
<organism evidence="2 3">
    <name type="scientific">Dendrobium catenatum</name>
    <dbReference type="NCBI Taxonomy" id="906689"/>
    <lineage>
        <taxon>Eukaryota</taxon>
        <taxon>Viridiplantae</taxon>
        <taxon>Streptophyta</taxon>
        <taxon>Embryophyta</taxon>
        <taxon>Tracheophyta</taxon>
        <taxon>Spermatophyta</taxon>
        <taxon>Magnoliopsida</taxon>
        <taxon>Liliopsida</taxon>
        <taxon>Asparagales</taxon>
        <taxon>Orchidaceae</taxon>
        <taxon>Epidendroideae</taxon>
        <taxon>Malaxideae</taxon>
        <taxon>Dendrobiinae</taxon>
        <taxon>Dendrobium</taxon>
    </lineage>
</organism>
<evidence type="ECO:0000313" key="2">
    <source>
        <dbReference type="EMBL" id="PKU69914.1"/>
    </source>
</evidence>
<dbReference type="AlphaFoldDB" id="A0A2I0W2M7"/>
<dbReference type="EMBL" id="KZ502980">
    <property type="protein sequence ID" value="PKU69914.1"/>
    <property type="molecule type" value="Genomic_DNA"/>
</dbReference>
<evidence type="ECO:0008006" key="4">
    <source>
        <dbReference type="Google" id="ProtNLM"/>
    </source>
</evidence>
<evidence type="ECO:0000313" key="3">
    <source>
        <dbReference type="Proteomes" id="UP000233837"/>
    </source>
</evidence>
<dbReference type="GO" id="GO:0010274">
    <property type="term" value="P:hydrotropism"/>
    <property type="evidence" value="ECO:0007669"/>
    <property type="project" value="InterPro"/>
</dbReference>
<keyword evidence="3" id="KW-1185">Reference proteome</keyword>
<dbReference type="Pfam" id="PF04759">
    <property type="entry name" value="DUF617"/>
    <property type="match status" value="1"/>
</dbReference>
<dbReference type="OrthoDB" id="1859415at2759"/>
<reference evidence="2 3" key="2">
    <citation type="journal article" date="2017" name="Nature">
        <title>The Apostasia genome and the evolution of orchids.</title>
        <authorList>
            <person name="Zhang G.Q."/>
            <person name="Liu K.W."/>
            <person name="Li Z."/>
            <person name="Lohaus R."/>
            <person name="Hsiao Y.Y."/>
            <person name="Niu S.C."/>
            <person name="Wang J.Y."/>
            <person name="Lin Y.C."/>
            <person name="Xu Q."/>
            <person name="Chen L.J."/>
            <person name="Yoshida K."/>
            <person name="Fujiwara S."/>
            <person name="Wang Z.W."/>
            <person name="Zhang Y.Q."/>
            <person name="Mitsuda N."/>
            <person name="Wang M."/>
            <person name="Liu G.H."/>
            <person name="Pecoraro L."/>
            <person name="Huang H.X."/>
            <person name="Xiao X.J."/>
            <person name="Lin M."/>
            <person name="Wu X.Y."/>
            <person name="Wu W.L."/>
            <person name="Chen Y.Y."/>
            <person name="Chang S.B."/>
            <person name="Sakamoto S."/>
            <person name="Ohme-Takagi M."/>
            <person name="Yagi M."/>
            <person name="Zeng S.J."/>
            <person name="Shen C.Y."/>
            <person name="Yeh C.M."/>
            <person name="Luo Y.B."/>
            <person name="Tsai W.C."/>
            <person name="Van de Peer Y."/>
            <person name="Liu Z.J."/>
        </authorList>
    </citation>
    <scope>NUCLEOTIDE SEQUENCE [LARGE SCALE GENOMIC DNA]</scope>
    <source>
        <tissue evidence="2">The whole plant</tissue>
    </source>
</reference>
<dbReference type="PANTHER" id="PTHR31696">
    <property type="entry name" value="PROTEIN MIZU-KUSSEI 1"/>
    <property type="match status" value="1"/>
</dbReference>
<gene>
    <name evidence="2" type="ORF">MA16_Dca026529</name>
</gene>
<name>A0A2I0W2M7_9ASPA</name>
<feature type="compositionally biased region" description="Low complexity" evidence="1">
    <location>
        <begin position="15"/>
        <end position="26"/>
    </location>
</feature>
<evidence type="ECO:0000256" key="1">
    <source>
        <dbReference type="SAM" id="MobiDB-lite"/>
    </source>
</evidence>
<dbReference type="PANTHER" id="PTHR31696:SF71">
    <property type="entry name" value="PROTEIN MIZU-KUSSEI 1"/>
    <property type="match status" value="1"/>
</dbReference>
<dbReference type="InterPro" id="IPR006460">
    <property type="entry name" value="MIZ1-like_pln"/>
</dbReference>
<feature type="region of interest" description="Disordered" evidence="1">
    <location>
        <begin position="1"/>
        <end position="33"/>
    </location>
</feature>